<accession>A0A6J7H481</accession>
<name>A0A6J7H481_9ZZZZ</name>
<gene>
    <name evidence="1" type="ORF">UFOPK3495_01758</name>
</gene>
<evidence type="ECO:0000313" key="1">
    <source>
        <dbReference type="EMBL" id="CAB4913888.1"/>
    </source>
</evidence>
<proteinExistence type="predicted"/>
<dbReference type="AlphaFoldDB" id="A0A6J7H481"/>
<sequence length="291" mass="33495">MDEKQWRERQHAHAARVSPWVEPRLERRYIGEKHPVDDFLFDYYPYSIGKLTTWSPGYGVILEGDAEEFLTRKDYIRADAGVTLGHEGLVKRAKRLPMAIEILRNTQEQKPQFGCFGMHEWAMVYRIQSDEVRHENYPLRLSPQHIEDVVNEVGLRCTHFDAFRFFTHDAIPLNVIKPTRASQANDDQPGCVHASMDLYKYAMWAGPYIASELAADCFEFARTARTLDMRASPYDLASLGYEPIAMETVDGRAEYVRAQRSLMEAAAPLRDQLLARFIEICDASNNEEVSN</sequence>
<organism evidence="1">
    <name type="scientific">freshwater metagenome</name>
    <dbReference type="NCBI Taxonomy" id="449393"/>
    <lineage>
        <taxon>unclassified sequences</taxon>
        <taxon>metagenomes</taxon>
        <taxon>ecological metagenomes</taxon>
    </lineage>
</organism>
<reference evidence="1" key="1">
    <citation type="submission" date="2020-05" db="EMBL/GenBank/DDBJ databases">
        <authorList>
            <person name="Chiriac C."/>
            <person name="Salcher M."/>
            <person name="Ghai R."/>
            <person name="Kavagutti S V."/>
        </authorList>
    </citation>
    <scope>NUCLEOTIDE SEQUENCE</scope>
</reference>
<protein>
    <submittedName>
        <fullName evidence="1">Unannotated protein</fullName>
    </submittedName>
</protein>
<dbReference type="EMBL" id="CAFBMC010000161">
    <property type="protein sequence ID" value="CAB4913888.1"/>
    <property type="molecule type" value="Genomic_DNA"/>
</dbReference>